<dbReference type="STRING" id="441119.SAMN04488047_12024"/>
<feature type="domain" description="DUF6647" evidence="2">
    <location>
        <begin position="38"/>
        <end position="172"/>
    </location>
</feature>
<evidence type="ECO:0000259" key="2">
    <source>
        <dbReference type="Pfam" id="PF20352"/>
    </source>
</evidence>
<keyword evidence="4" id="KW-1185">Reference proteome</keyword>
<dbReference type="OrthoDB" id="7851356at2"/>
<sequence>MHIPFSTTACRAAGIAIAAITCGVVSAEPVSTGSDAERLLSALEEWLDQNSAYARPPSAPTIRVIPPAIAADLAGGLEAGHLGRLRGLFDPETSTIYLVSPWDVSDPEDVSVLLHELVHHRQAKQHWYCPAEQEWDAYKLQAAWLTELGIKPDFYWPAILLSASCGPRDVHPG</sequence>
<evidence type="ECO:0000256" key="1">
    <source>
        <dbReference type="SAM" id="SignalP"/>
    </source>
</evidence>
<dbReference type="InterPro" id="IPR046589">
    <property type="entry name" value="DUF6647"/>
</dbReference>
<feature type="chain" id="PRO_5011607432" description="DUF6647 domain-containing protein" evidence="1">
    <location>
        <begin position="28"/>
        <end position="173"/>
    </location>
</feature>
<gene>
    <name evidence="3" type="ORF">SAMN04488047_12024</name>
</gene>
<organism evidence="3 4">
    <name type="scientific">Tranquillimonas alkanivorans</name>
    <dbReference type="NCBI Taxonomy" id="441119"/>
    <lineage>
        <taxon>Bacteria</taxon>
        <taxon>Pseudomonadati</taxon>
        <taxon>Pseudomonadota</taxon>
        <taxon>Alphaproteobacteria</taxon>
        <taxon>Rhodobacterales</taxon>
        <taxon>Roseobacteraceae</taxon>
        <taxon>Tranquillimonas</taxon>
    </lineage>
</organism>
<dbReference type="Proteomes" id="UP000199356">
    <property type="component" value="Unassembled WGS sequence"/>
</dbReference>
<accession>A0A1I5UGA9</accession>
<dbReference type="Pfam" id="PF20352">
    <property type="entry name" value="DUF6647"/>
    <property type="match status" value="1"/>
</dbReference>
<protein>
    <recommendedName>
        <fullName evidence="2">DUF6647 domain-containing protein</fullName>
    </recommendedName>
</protein>
<feature type="signal peptide" evidence="1">
    <location>
        <begin position="1"/>
        <end position="27"/>
    </location>
</feature>
<dbReference type="RefSeq" id="WP_093424665.1">
    <property type="nucleotide sequence ID" value="NZ_FOXA01000020.1"/>
</dbReference>
<dbReference type="EMBL" id="FOXA01000020">
    <property type="protein sequence ID" value="SFP94282.1"/>
    <property type="molecule type" value="Genomic_DNA"/>
</dbReference>
<evidence type="ECO:0000313" key="4">
    <source>
        <dbReference type="Proteomes" id="UP000199356"/>
    </source>
</evidence>
<keyword evidence="1" id="KW-0732">Signal</keyword>
<evidence type="ECO:0000313" key="3">
    <source>
        <dbReference type="EMBL" id="SFP94282.1"/>
    </source>
</evidence>
<dbReference type="AlphaFoldDB" id="A0A1I5UGA9"/>
<proteinExistence type="predicted"/>
<reference evidence="3 4" key="1">
    <citation type="submission" date="2016-10" db="EMBL/GenBank/DDBJ databases">
        <authorList>
            <person name="de Groot N.N."/>
        </authorList>
    </citation>
    <scope>NUCLEOTIDE SEQUENCE [LARGE SCALE GENOMIC DNA]</scope>
    <source>
        <strain evidence="3 4">DSM 19547</strain>
    </source>
</reference>
<name>A0A1I5UGA9_9RHOB</name>